<dbReference type="Proteomes" id="UP001165565">
    <property type="component" value="Unassembled WGS sequence"/>
</dbReference>
<dbReference type="InterPro" id="IPR036388">
    <property type="entry name" value="WH-like_DNA-bd_sf"/>
</dbReference>
<dbReference type="InterPro" id="IPR000835">
    <property type="entry name" value="HTH_MarR-typ"/>
</dbReference>
<sequence>MSDDEISGLPPYRQSIAGLLLAAREATMAPIRPKLRAADVTEQQWRVLRVLSDEGRLDIAALAASAMLHGPSVTRILKELGERGLIARDVDPQDKRRSIIAISDAGRALVNRTAEHTRVLVQNYRKAFGEERLERLMAELAAFRDALGGFAPDEPARGRD</sequence>
<dbReference type="AlphaFoldDB" id="A0AA41ZEV9"/>
<evidence type="ECO:0000259" key="1">
    <source>
        <dbReference type="PROSITE" id="PS50995"/>
    </source>
</evidence>
<evidence type="ECO:0000313" key="3">
    <source>
        <dbReference type="Proteomes" id="UP001165565"/>
    </source>
</evidence>
<dbReference type="EMBL" id="JANFAV010000006">
    <property type="protein sequence ID" value="MCW6535346.1"/>
    <property type="molecule type" value="Genomic_DNA"/>
</dbReference>
<comment type="caution">
    <text evidence="2">The sequence shown here is derived from an EMBL/GenBank/DDBJ whole genome shotgun (WGS) entry which is preliminary data.</text>
</comment>
<protein>
    <submittedName>
        <fullName evidence="2">MarR family transcriptional regulator</fullName>
    </submittedName>
</protein>
<dbReference type="PANTHER" id="PTHR33164:SF13">
    <property type="entry name" value="4-HYDROXYPHENYLACETATE CATABOLISM PROTEIN"/>
    <property type="match status" value="1"/>
</dbReference>
<dbReference type="PROSITE" id="PS50995">
    <property type="entry name" value="HTH_MARR_2"/>
    <property type="match status" value="1"/>
</dbReference>
<dbReference type="RefSeq" id="WP_179511941.1">
    <property type="nucleotide sequence ID" value="NZ_JANFAU010000002.1"/>
</dbReference>
<proteinExistence type="predicted"/>
<dbReference type="GO" id="GO:0006950">
    <property type="term" value="P:response to stress"/>
    <property type="evidence" value="ECO:0007669"/>
    <property type="project" value="TreeGrafter"/>
</dbReference>
<dbReference type="SUPFAM" id="SSF46785">
    <property type="entry name" value="Winged helix' DNA-binding domain"/>
    <property type="match status" value="1"/>
</dbReference>
<organism evidence="2 3">
    <name type="scientific">Sphingomonas lycopersici</name>
    <dbReference type="NCBI Taxonomy" id="2951807"/>
    <lineage>
        <taxon>Bacteria</taxon>
        <taxon>Pseudomonadati</taxon>
        <taxon>Pseudomonadota</taxon>
        <taxon>Alphaproteobacteria</taxon>
        <taxon>Sphingomonadales</taxon>
        <taxon>Sphingomonadaceae</taxon>
        <taxon>Sphingomonas</taxon>
    </lineage>
</organism>
<dbReference type="GO" id="GO:0003700">
    <property type="term" value="F:DNA-binding transcription factor activity"/>
    <property type="evidence" value="ECO:0007669"/>
    <property type="project" value="InterPro"/>
</dbReference>
<feature type="domain" description="HTH marR-type" evidence="1">
    <location>
        <begin position="13"/>
        <end position="145"/>
    </location>
</feature>
<evidence type="ECO:0000313" key="2">
    <source>
        <dbReference type="EMBL" id="MCW6535346.1"/>
    </source>
</evidence>
<name>A0AA41ZEV9_9SPHN</name>
<keyword evidence="3" id="KW-1185">Reference proteome</keyword>
<dbReference type="SMART" id="SM00347">
    <property type="entry name" value="HTH_MARR"/>
    <property type="match status" value="1"/>
</dbReference>
<accession>A0AA41ZEV9</accession>
<gene>
    <name evidence="2" type="ORF">NEE01_11185</name>
</gene>
<dbReference type="InterPro" id="IPR036390">
    <property type="entry name" value="WH_DNA-bd_sf"/>
</dbReference>
<dbReference type="Gene3D" id="1.10.10.10">
    <property type="entry name" value="Winged helix-like DNA-binding domain superfamily/Winged helix DNA-binding domain"/>
    <property type="match status" value="1"/>
</dbReference>
<dbReference type="InterPro" id="IPR039422">
    <property type="entry name" value="MarR/SlyA-like"/>
</dbReference>
<dbReference type="Pfam" id="PF01047">
    <property type="entry name" value="MarR"/>
    <property type="match status" value="1"/>
</dbReference>
<reference evidence="2" key="1">
    <citation type="submission" date="2022-06" db="EMBL/GenBank/DDBJ databases">
        <title>Sphingomonas sp. nov. isolated from rhizosphere soil of tomato.</title>
        <authorList>
            <person name="Dong H."/>
            <person name="Gao R."/>
        </authorList>
    </citation>
    <scope>NUCLEOTIDE SEQUENCE</scope>
    <source>
        <strain evidence="2">MMSM24</strain>
    </source>
</reference>
<dbReference type="PANTHER" id="PTHR33164">
    <property type="entry name" value="TRANSCRIPTIONAL REGULATOR, MARR FAMILY"/>
    <property type="match status" value="1"/>
</dbReference>